<sequence>MKLYDTKQQLAIEVLPSESGTVDIYCCGPTVYRFAHVGNLRTFLLGDLVRRTLRAEGTAYRYIQNITDVGHLNDDMHIDVAEDKILAQAKLENKDPFEIARFYESAFHNDLAALNILAADAYPKASESIGLIVDLIAQLIYIGAAYQGNDGSLYFSARSYKDYGAISRNSLDQLRAGYRFDAEQSQEQEQGKRFHADWALWKAASENRAMTWPTPWGVGFPGWHIECSAMSIHYFPNGVSLHLGGIDLRFPHHENERAQSNVATNSEFVRQWVHGEHLLFDGKKMAKSAGNVLHVADLIERKIDPLSLRLLFMESHYRTQMNLTWESIEAAHTTLKRWRKKIASWPGGGRVDQSITSAITTFFGDDLNTGSALLLLRKFEKDESISDADRRATFLALEDLLGLELNQMSPTELPSEALALVQARASARENRNWPLSDQLRDQLLELGVRVNDGPEGQTWELI</sequence>
<comment type="cofactor">
    <cofactor evidence="1">
        <name>Zn(2+)</name>
        <dbReference type="ChEBI" id="CHEBI:29105"/>
    </cofactor>
</comment>
<keyword evidence="6" id="KW-0547">Nucleotide-binding</keyword>
<dbReference type="PANTHER" id="PTHR10890:SF3">
    <property type="entry name" value="CYSTEINE--TRNA LIGASE, CYTOPLASMIC"/>
    <property type="match status" value="1"/>
</dbReference>
<dbReference type="InterPro" id="IPR009080">
    <property type="entry name" value="tRNAsynth_Ia_anticodon-bd"/>
</dbReference>
<dbReference type="Pfam" id="PF01406">
    <property type="entry name" value="tRNA-synt_1e"/>
    <property type="match status" value="1"/>
</dbReference>
<dbReference type="GO" id="GO:0006423">
    <property type="term" value="P:cysteinyl-tRNA aminoacylation"/>
    <property type="evidence" value="ECO:0007669"/>
    <property type="project" value="InterPro"/>
</dbReference>
<organism evidence="14">
    <name type="scientific">freshwater metagenome</name>
    <dbReference type="NCBI Taxonomy" id="449393"/>
    <lineage>
        <taxon>unclassified sequences</taxon>
        <taxon>metagenomes</taxon>
        <taxon>ecological metagenomes</taxon>
    </lineage>
</organism>
<evidence type="ECO:0000256" key="1">
    <source>
        <dbReference type="ARBA" id="ARBA00001947"/>
    </source>
</evidence>
<evidence type="ECO:0000256" key="7">
    <source>
        <dbReference type="ARBA" id="ARBA00022833"/>
    </source>
</evidence>
<evidence type="ECO:0000259" key="12">
    <source>
        <dbReference type="Pfam" id="PF01406"/>
    </source>
</evidence>
<keyword evidence="10" id="KW-0030">Aminoacyl-tRNA synthetase</keyword>
<dbReference type="InterPro" id="IPR014729">
    <property type="entry name" value="Rossmann-like_a/b/a_fold"/>
</dbReference>
<dbReference type="GO" id="GO:0046872">
    <property type="term" value="F:metal ion binding"/>
    <property type="evidence" value="ECO:0007669"/>
    <property type="project" value="UniProtKB-KW"/>
</dbReference>
<reference evidence="14" key="1">
    <citation type="submission" date="2020-05" db="EMBL/GenBank/DDBJ databases">
        <authorList>
            <person name="Chiriac C."/>
            <person name="Salcher M."/>
            <person name="Ghai R."/>
            <person name="Kavagutti S V."/>
        </authorList>
    </citation>
    <scope>NUCLEOTIDE SEQUENCE</scope>
</reference>
<gene>
    <name evidence="14" type="ORF">UFOPK1506_00266</name>
</gene>
<dbReference type="Pfam" id="PF23493">
    <property type="entry name" value="CysS_C"/>
    <property type="match status" value="1"/>
</dbReference>
<dbReference type="NCBIfam" id="TIGR00435">
    <property type="entry name" value="cysS"/>
    <property type="match status" value="1"/>
</dbReference>
<dbReference type="PRINTS" id="PR00983">
    <property type="entry name" value="TRNASYNTHCYS"/>
</dbReference>
<dbReference type="PANTHER" id="PTHR10890">
    <property type="entry name" value="CYSTEINYL-TRNA SYNTHETASE"/>
    <property type="match status" value="1"/>
</dbReference>
<evidence type="ECO:0000256" key="5">
    <source>
        <dbReference type="ARBA" id="ARBA00022723"/>
    </source>
</evidence>
<evidence type="ECO:0000256" key="4">
    <source>
        <dbReference type="ARBA" id="ARBA00022598"/>
    </source>
</evidence>
<protein>
    <recommendedName>
        <fullName evidence="3">Cysteine--tRNA ligase</fullName>
        <ecNumber evidence="2">6.1.1.16</ecNumber>
    </recommendedName>
    <alternativeName>
        <fullName evidence="11">Cysteinyl-tRNA synthetase</fullName>
    </alternativeName>
</protein>
<accession>A0A6J6CA69</accession>
<keyword evidence="9" id="KW-0648">Protein biosynthesis</keyword>
<dbReference type="EC" id="6.1.1.16" evidence="2"/>
<evidence type="ECO:0000256" key="2">
    <source>
        <dbReference type="ARBA" id="ARBA00012832"/>
    </source>
</evidence>
<name>A0A6J6CA69_9ZZZZ</name>
<dbReference type="InterPro" id="IPR024909">
    <property type="entry name" value="Cys-tRNA/MSH_ligase"/>
</dbReference>
<evidence type="ECO:0000256" key="11">
    <source>
        <dbReference type="ARBA" id="ARBA00031499"/>
    </source>
</evidence>
<evidence type="ECO:0000256" key="10">
    <source>
        <dbReference type="ARBA" id="ARBA00023146"/>
    </source>
</evidence>
<keyword evidence="4" id="KW-0436">Ligase</keyword>
<dbReference type="SUPFAM" id="SSF52374">
    <property type="entry name" value="Nucleotidylyl transferase"/>
    <property type="match status" value="1"/>
</dbReference>
<dbReference type="CDD" id="cd00672">
    <property type="entry name" value="CysRS_core"/>
    <property type="match status" value="1"/>
</dbReference>
<evidence type="ECO:0000256" key="8">
    <source>
        <dbReference type="ARBA" id="ARBA00022840"/>
    </source>
</evidence>
<dbReference type="AlphaFoldDB" id="A0A6J6CA69"/>
<evidence type="ECO:0000313" key="14">
    <source>
        <dbReference type="EMBL" id="CAB4548270.1"/>
    </source>
</evidence>
<proteinExistence type="inferred from homology"/>
<evidence type="ECO:0000259" key="13">
    <source>
        <dbReference type="Pfam" id="PF23493"/>
    </source>
</evidence>
<dbReference type="EMBL" id="CAEZSV010000029">
    <property type="protein sequence ID" value="CAB4548270.1"/>
    <property type="molecule type" value="Genomic_DNA"/>
</dbReference>
<keyword evidence="5" id="KW-0479">Metal-binding</keyword>
<evidence type="ECO:0000256" key="6">
    <source>
        <dbReference type="ARBA" id="ARBA00022741"/>
    </source>
</evidence>
<dbReference type="InterPro" id="IPR056411">
    <property type="entry name" value="CysS_C"/>
</dbReference>
<dbReference type="Gene3D" id="3.40.50.620">
    <property type="entry name" value="HUPs"/>
    <property type="match status" value="1"/>
</dbReference>
<dbReference type="GO" id="GO:0005524">
    <property type="term" value="F:ATP binding"/>
    <property type="evidence" value="ECO:0007669"/>
    <property type="project" value="UniProtKB-KW"/>
</dbReference>
<keyword evidence="7" id="KW-0862">Zinc</keyword>
<dbReference type="HAMAP" id="MF_00041">
    <property type="entry name" value="Cys_tRNA_synth"/>
    <property type="match status" value="1"/>
</dbReference>
<keyword evidence="8" id="KW-0067">ATP-binding</keyword>
<evidence type="ECO:0000256" key="9">
    <source>
        <dbReference type="ARBA" id="ARBA00022917"/>
    </source>
</evidence>
<feature type="domain" description="tRNA synthetases class I catalytic" evidence="12">
    <location>
        <begin position="16"/>
        <end position="331"/>
    </location>
</feature>
<dbReference type="InterPro" id="IPR015803">
    <property type="entry name" value="Cys-tRNA-ligase"/>
</dbReference>
<evidence type="ECO:0000256" key="3">
    <source>
        <dbReference type="ARBA" id="ARBA00014738"/>
    </source>
</evidence>
<feature type="domain" description="Cysteinyl-tRNA ligase anticodon binding" evidence="13">
    <location>
        <begin position="412"/>
        <end position="459"/>
    </location>
</feature>
<dbReference type="SUPFAM" id="SSF47323">
    <property type="entry name" value="Anticodon-binding domain of a subclass of class I aminoacyl-tRNA synthetases"/>
    <property type="match status" value="1"/>
</dbReference>
<dbReference type="InterPro" id="IPR032678">
    <property type="entry name" value="tRNA-synt_1_cat_dom"/>
</dbReference>
<dbReference type="GO" id="GO:0005829">
    <property type="term" value="C:cytosol"/>
    <property type="evidence" value="ECO:0007669"/>
    <property type="project" value="TreeGrafter"/>
</dbReference>
<dbReference type="GO" id="GO:0004817">
    <property type="term" value="F:cysteine-tRNA ligase activity"/>
    <property type="evidence" value="ECO:0007669"/>
    <property type="project" value="UniProtKB-EC"/>
</dbReference>